<dbReference type="STRING" id="667725.A0A0L0F3P1"/>
<dbReference type="OrthoDB" id="2526683at2759"/>
<dbReference type="RefSeq" id="XP_014145133.1">
    <property type="nucleotide sequence ID" value="XM_014289658.1"/>
</dbReference>
<name>A0A0L0F3P1_9EUKA</name>
<feature type="non-terminal residue" evidence="2">
    <location>
        <position position="60"/>
    </location>
</feature>
<evidence type="ECO:0000313" key="3">
    <source>
        <dbReference type="Proteomes" id="UP000054560"/>
    </source>
</evidence>
<proteinExistence type="inferred from homology"/>
<dbReference type="AlphaFoldDB" id="A0A0L0F3P1"/>
<dbReference type="GeneID" id="25916736"/>
<keyword evidence="3" id="KW-1185">Reference proteome</keyword>
<protein>
    <submittedName>
        <fullName evidence="2">Uncharacterized protein</fullName>
    </submittedName>
</protein>
<dbReference type="PANTHER" id="PTHR31841">
    <property type="entry name" value="PROTEIN FAM72A-RELATED"/>
    <property type="match status" value="1"/>
</dbReference>
<dbReference type="EMBL" id="KQ249224">
    <property type="protein sequence ID" value="KNC71231.1"/>
    <property type="molecule type" value="Genomic_DNA"/>
</dbReference>
<dbReference type="Proteomes" id="UP000054560">
    <property type="component" value="Unassembled WGS sequence"/>
</dbReference>
<dbReference type="PANTHER" id="PTHR31841:SF1">
    <property type="entry name" value="PROTEIN FAM72A-RELATED"/>
    <property type="match status" value="1"/>
</dbReference>
<sequence>MGYHVTQPCASCLEACHNGHFWMLHSDATKAQELFTTDGMLMRWGGLTKQSEEDLACFQQ</sequence>
<accession>A0A0L0F3P1</accession>
<gene>
    <name evidence="2" type="ORF">SARC_16232</name>
</gene>
<comment type="similarity">
    <text evidence="1">Belongs to the FAM72 family.</text>
</comment>
<evidence type="ECO:0000313" key="2">
    <source>
        <dbReference type="EMBL" id="KNC71231.1"/>
    </source>
</evidence>
<evidence type="ECO:0000256" key="1">
    <source>
        <dbReference type="ARBA" id="ARBA00006888"/>
    </source>
</evidence>
<dbReference type="Pfam" id="PF14976">
    <property type="entry name" value="YPEH2ZP"/>
    <property type="match status" value="1"/>
</dbReference>
<dbReference type="InterPro" id="IPR026768">
    <property type="entry name" value="YPEH2ZP"/>
</dbReference>
<organism evidence="2 3">
    <name type="scientific">Sphaeroforma arctica JP610</name>
    <dbReference type="NCBI Taxonomy" id="667725"/>
    <lineage>
        <taxon>Eukaryota</taxon>
        <taxon>Ichthyosporea</taxon>
        <taxon>Ichthyophonida</taxon>
        <taxon>Sphaeroforma</taxon>
    </lineage>
</organism>
<dbReference type="GO" id="GO:0005829">
    <property type="term" value="C:cytosol"/>
    <property type="evidence" value="ECO:0007669"/>
    <property type="project" value="TreeGrafter"/>
</dbReference>
<reference evidence="2 3" key="1">
    <citation type="submission" date="2011-02" db="EMBL/GenBank/DDBJ databases">
        <title>The Genome Sequence of Sphaeroforma arctica JP610.</title>
        <authorList>
            <consortium name="The Broad Institute Genome Sequencing Platform"/>
            <person name="Russ C."/>
            <person name="Cuomo C."/>
            <person name="Young S.K."/>
            <person name="Zeng Q."/>
            <person name="Gargeya S."/>
            <person name="Alvarado L."/>
            <person name="Berlin A."/>
            <person name="Chapman S.B."/>
            <person name="Chen Z."/>
            <person name="Freedman E."/>
            <person name="Gellesch M."/>
            <person name="Goldberg J."/>
            <person name="Griggs A."/>
            <person name="Gujja S."/>
            <person name="Heilman E."/>
            <person name="Heiman D."/>
            <person name="Howarth C."/>
            <person name="Mehta T."/>
            <person name="Neiman D."/>
            <person name="Pearson M."/>
            <person name="Roberts A."/>
            <person name="Saif S."/>
            <person name="Shea T."/>
            <person name="Shenoy N."/>
            <person name="Sisk P."/>
            <person name="Stolte C."/>
            <person name="Sykes S."/>
            <person name="White J."/>
            <person name="Yandava C."/>
            <person name="Burger G."/>
            <person name="Gray M.W."/>
            <person name="Holland P.W.H."/>
            <person name="King N."/>
            <person name="Lang F.B.F."/>
            <person name="Roger A.J."/>
            <person name="Ruiz-Trillo I."/>
            <person name="Haas B."/>
            <person name="Nusbaum C."/>
            <person name="Birren B."/>
        </authorList>
    </citation>
    <scope>NUCLEOTIDE SEQUENCE [LARGE SCALE GENOMIC DNA]</scope>
    <source>
        <strain evidence="2 3">JP610</strain>
    </source>
</reference>